<dbReference type="GeneID" id="54416983"/>
<dbReference type="EC" id="3.2.1.14" evidence="2"/>
<evidence type="ECO:0000256" key="2">
    <source>
        <dbReference type="ARBA" id="ARBA00012729"/>
    </source>
</evidence>
<dbReference type="InterPro" id="IPR017853">
    <property type="entry name" value="GH"/>
</dbReference>
<dbReference type="PANTHER" id="PTHR11177:SF333">
    <property type="entry name" value="CHITINASE"/>
    <property type="match status" value="1"/>
</dbReference>
<proteinExistence type="inferred from homology"/>
<dbReference type="InterPro" id="IPR029070">
    <property type="entry name" value="Chitinase_insertion_sf"/>
</dbReference>
<reference evidence="6" key="3">
    <citation type="submission" date="2025-04" db="UniProtKB">
        <authorList>
            <consortium name="RefSeq"/>
        </authorList>
    </citation>
    <scope>IDENTIFICATION</scope>
    <source>
        <strain evidence="6">CBS 781.70</strain>
    </source>
</reference>
<dbReference type="AlphaFoldDB" id="A0A6G1G366"/>
<dbReference type="Proteomes" id="UP000504638">
    <property type="component" value="Unplaced"/>
</dbReference>
<gene>
    <name evidence="4 6" type="ORF">P152DRAFT_397522</name>
</gene>
<evidence type="ECO:0000259" key="3">
    <source>
        <dbReference type="PROSITE" id="PS51910"/>
    </source>
</evidence>
<evidence type="ECO:0000313" key="5">
    <source>
        <dbReference type="Proteomes" id="UP000504638"/>
    </source>
</evidence>
<evidence type="ECO:0000313" key="4">
    <source>
        <dbReference type="EMBL" id="KAF1812432.1"/>
    </source>
</evidence>
<dbReference type="InterPro" id="IPR050314">
    <property type="entry name" value="Glycosyl_Hydrlase_18"/>
</dbReference>
<dbReference type="EMBL" id="ML975158">
    <property type="protein sequence ID" value="KAF1812432.1"/>
    <property type="molecule type" value="Genomic_DNA"/>
</dbReference>
<dbReference type="SUPFAM" id="SSF54556">
    <property type="entry name" value="Chitinase insertion domain"/>
    <property type="match status" value="1"/>
</dbReference>
<reference evidence="4 6" key="1">
    <citation type="submission" date="2020-01" db="EMBL/GenBank/DDBJ databases">
        <authorList>
            <consortium name="DOE Joint Genome Institute"/>
            <person name="Haridas S."/>
            <person name="Albert R."/>
            <person name="Binder M."/>
            <person name="Bloem J."/>
            <person name="Labutti K."/>
            <person name="Salamov A."/>
            <person name="Andreopoulos B."/>
            <person name="Baker S.E."/>
            <person name="Barry K."/>
            <person name="Bills G."/>
            <person name="Bluhm B.H."/>
            <person name="Cannon C."/>
            <person name="Castanera R."/>
            <person name="Culley D.E."/>
            <person name="Daum C."/>
            <person name="Ezra D."/>
            <person name="Gonzalez J.B."/>
            <person name="Henrissat B."/>
            <person name="Kuo A."/>
            <person name="Liang C."/>
            <person name="Lipzen A."/>
            <person name="Lutzoni F."/>
            <person name="Magnuson J."/>
            <person name="Mondo S."/>
            <person name="Nolan M."/>
            <person name="Ohm R."/>
            <person name="Pangilinan J."/>
            <person name="Park H.-J."/>
            <person name="Ramirez L."/>
            <person name="Alfaro M."/>
            <person name="Sun H."/>
            <person name="Tritt A."/>
            <person name="Yoshinaga Y."/>
            <person name="Zwiers L.-H."/>
            <person name="Turgeon B.G."/>
            <person name="Goodwin S.B."/>
            <person name="Spatafora J.W."/>
            <person name="Crous P.W."/>
            <person name="Grigoriev I.V."/>
        </authorList>
    </citation>
    <scope>NUCLEOTIDE SEQUENCE</scope>
    <source>
        <strain evidence="4 6">CBS 781.70</strain>
    </source>
</reference>
<accession>A0A6G1G366</accession>
<evidence type="ECO:0000313" key="6">
    <source>
        <dbReference type="RefSeq" id="XP_033534063.1"/>
    </source>
</evidence>
<dbReference type="Gene3D" id="3.10.50.10">
    <property type="match status" value="1"/>
</dbReference>
<organism evidence="4">
    <name type="scientific">Eremomyces bilateralis CBS 781.70</name>
    <dbReference type="NCBI Taxonomy" id="1392243"/>
    <lineage>
        <taxon>Eukaryota</taxon>
        <taxon>Fungi</taxon>
        <taxon>Dikarya</taxon>
        <taxon>Ascomycota</taxon>
        <taxon>Pezizomycotina</taxon>
        <taxon>Dothideomycetes</taxon>
        <taxon>Dothideomycetes incertae sedis</taxon>
        <taxon>Eremomycetales</taxon>
        <taxon>Eremomycetaceae</taxon>
        <taxon>Eremomyces</taxon>
    </lineage>
</organism>
<name>A0A6G1G366_9PEZI</name>
<feature type="domain" description="GH18" evidence="3">
    <location>
        <begin position="1"/>
        <end position="131"/>
    </location>
</feature>
<dbReference type="RefSeq" id="XP_033534063.1">
    <property type="nucleotide sequence ID" value="XM_033676413.1"/>
</dbReference>
<dbReference type="Gene3D" id="3.20.20.80">
    <property type="entry name" value="Glycosidases"/>
    <property type="match status" value="1"/>
</dbReference>
<feature type="non-terminal residue" evidence="4">
    <location>
        <position position="1"/>
    </location>
</feature>
<dbReference type="PANTHER" id="PTHR11177">
    <property type="entry name" value="CHITINASE"/>
    <property type="match status" value="1"/>
</dbReference>
<comment type="similarity">
    <text evidence="1">Belongs to the glycosyl hydrolase 18 family. Chitinase class V subfamily.</text>
</comment>
<dbReference type="PROSITE" id="PS51910">
    <property type="entry name" value="GH18_2"/>
    <property type="match status" value="1"/>
</dbReference>
<evidence type="ECO:0000256" key="1">
    <source>
        <dbReference type="ARBA" id="ARBA00008682"/>
    </source>
</evidence>
<reference evidence="6" key="2">
    <citation type="submission" date="2020-04" db="EMBL/GenBank/DDBJ databases">
        <authorList>
            <consortium name="NCBI Genome Project"/>
        </authorList>
    </citation>
    <scope>NUCLEOTIDE SEQUENCE</scope>
    <source>
        <strain evidence="6">CBS 781.70</strain>
    </source>
</reference>
<dbReference type="Pfam" id="PF00704">
    <property type="entry name" value="Glyco_hydro_18"/>
    <property type="match status" value="1"/>
</dbReference>
<sequence>YARPHSNLTEIQEGLDLLWRNNISPSKVVLGLAWYGRSFSLANPSCTTPGCVFTAGGNPVPQVDSVAAVNWVTWGGDQWVSYDNGQTMQLKIQAANILCLGGTMVWAFDHDNLEGDSVSLLLGLDTSQGVDPDDALTLKKWIKKSDFQAQAQALCYWTGCDEECDVRYFPETWSSGQPKNVPPSNQCTAGFRTLCCAASTSMGRCAWEGWRGVGMRYTRSVCQNPDAVWIAGSSTSLQLIPASKSPALIINSEPRVRESRRRCHERPDLQR</sequence>
<dbReference type="SUPFAM" id="SSF51445">
    <property type="entry name" value="(Trans)glycosidases"/>
    <property type="match status" value="1"/>
</dbReference>
<dbReference type="OrthoDB" id="73875at2759"/>
<protein>
    <recommendedName>
        <fullName evidence="2">chitinase</fullName>
        <ecNumber evidence="2">3.2.1.14</ecNumber>
    </recommendedName>
</protein>
<dbReference type="InterPro" id="IPR001223">
    <property type="entry name" value="Glyco_hydro18_cat"/>
</dbReference>
<dbReference type="GO" id="GO:0005975">
    <property type="term" value="P:carbohydrate metabolic process"/>
    <property type="evidence" value="ECO:0007669"/>
    <property type="project" value="InterPro"/>
</dbReference>
<keyword evidence="5" id="KW-1185">Reference proteome</keyword>
<dbReference type="GO" id="GO:0008843">
    <property type="term" value="F:endochitinase activity"/>
    <property type="evidence" value="ECO:0007669"/>
    <property type="project" value="UniProtKB-EC"/>
</dbReference>